<keyword evidence="8" id="KW-1185">Reference proteome</keyword>
<dbReference type="InterPro" id="IPR012349">
    <property type="entry name" value="Split_barrel_FMN-bd"/>
</dbReference>
<keyword evidence="3" id="KW-0288">FMN</keyword>
<dbReference type="PANTHER" id="PTHR33798">
    <property type="entry name" value="FLAVOPROTEIN OXYGENASE"/>
    <property type="match status" value="1"/>
</dbReference>
<organism evidence="7 8">
    <name type="scientific">Sphaerobolus stellatus (strain SS14)</name>
    <dbReference type="NCBI Taxonomy" id="990650"/>
    <lineage>
        <taxon>Eukaryota</taxon>
        <taxon>Fungi</taxon>
        <taxon>Dikarya</taxon>
        <taxon>Basidiomycota</taxon>
        <taxon>Agaricomycotina</taxon>
        <taxon>Agaricomycetes</taxon>
        <taxon>Phallomycetidae</taxon>
        <taxon>Geastrales</taxon>
        <taxon>Sphaerobolaceae</taxon>
        <taxon>Sphaerobolus</taxon>
    </lineage>
</organism>
<dbReference type="AlphaFoldDB" id="A0A0C9TEI8"/>
<feature type="region of interest" description="Disordered" evidence="5">
    <location>
        <begin position="1"/>
        <end position="31"/>
    </location>
</feature>
<name>A0A0C9TEI8_SPHS4</name>
<comment type="cofactor">
    <cofactor evidence="1">
        <name>FMN</name>
        <dbReference type="ChEBI" id="CHEBI:58210"/>
    </cofactor>
</comment>
<accession>A0A0C9TEI8</accession>
<dbReference type="Pfam" id="PF01613">
    <property type="entry name" value="Flavin_Reduct"/>
    <property type="match status" value="1"/>
</dbReference>
<protein>
    <submittedName>
        <fullName evidence="7">Unplaced genomic scaffold SPHSTscaffold_251, whole genome shotgun sequence</fullName>
    </submittedName>
</protein>
<dbReference type="EMBL" id="KN837326">
    <property type="protein sequence ID" value="KIJ27718.1"/>
    <property type="molecule type" value="Genomic_DNA"/>
</dbReference>
<evidence type="ECO:0000256" key="4">
    <source>
        <dbReference type="ARBA" id="ARBA00038054"/>
    </source>
</evidence>
<dbReference type="OrthoDB" id="298012at2759"/>
<comment type="similarity">
    <text evidence="4">Belongs to the flavoredoxin family.</text>
</comment>
<sequence length="270" mass="29759">MSTQDELPPFNQDGVPGKYTQPPNPDWSFSQTLAEKSSGAAWLEGEKQGWTVVDAETESPGNLYKLMISGIIPRPIGFVSTLSEKNEHNLAPFSWFNMISHNPPTVTISCTHSGRPHDTTLNIKATKEFTVNIISEPFVNLANFTSVDAPPGHSEWPGSGLTMAPSISVKPPRVKESAFSVECELYHFLELSPPGSQEVTQAIIIGLVKKIHVRNDVLNEKGTIDPAVFRPVSRLGDVSFAQLGDAFRIPREQWTKVGEEILEAETKKEH</sequence>
<evidence type="ECO:0000256" key="2">
    <source>
        <dbReference type="ARBA" id="ARBA00022630"/>
    </source>
</evidence>
<dbReference type="Gene3D" id="2.30.110.10">
    <property type="entry name" value="Electron Transport, Fmn-binding Protein, Chain A"/>
    <property type="match status" value="1"/>
</dbReference>
<feature type="domain" description="Flavin reductase like" evidence="6">
    <location>
        <begin position="69"/>
        <end position="227"/>
    </location>
</feature>
<evidence type="ECO:0000256" key="3">
    <source>
        <dbReference type="ARBA" id="ARBA00022643"/>
    </source>
</evidence>
<dbReference type="SMART" id="SM00903">
    <property type="entry name" value="Flavin_Reduct"/>
    <property type="match status" value="1"/>
</dbReference>
<proteinExistence type="inferred from homology"/>
<dbReference type="Proteomes" id="UP000054279">
    <property type="component" value="Unassembled WGS sequence"/>
</dbReference>
<evidence type="ECO:0000313" key="7">
    <source>
        <dbReference type="EMBL" id="KIJ27718.1"/>
    </source>
</evidence>
<evidence type="ECO:0000313" key="8">
    <source>
        <dbReference type="Proteomes" id="UP000054279"/>
    </source>
</evidence>
<evidence type="ECO:0000256" key="1">
    <source>
        <dbReference type="ARBA" id="ARBA00001917"/>
    </source>
</evidence>
<evidence type="ECO:0000256" key="5">
    <source>
        <dbReference type="SAM" id="MobiDB-lite"/>
    </source>
</evidence>
<gene>
    <name evidence="7" type="ORF">M422DRAFT_235935</name>
</gene>
<dbReference type="PANTHER" id="PTHR33798:SF5">
    <property type="entry name" value="FLAVIN REDUCTASE LIKE DOMAIN-CONTAINING PROTEIN"/>
    <property type="match status" value="1"/>
</dbReference>
<evidence type="ECO:0000259" key="6">
    <source>
        <dbReference type="SMART" id="SM00903"/>
    </source>
</evidence>
<dbReference type="InterPro" id="IPR002563">
    <property type="entry name" value="Flavin_Rdtase-like_dom"/>
</dbReference>
<dbReference type="SUPFAM" id="SSF50475">
    <property type="entry name" value="FMN-binding split barrel"/>
    <property type="match status" value="1"/>
</dbReference>
<dbReference type="HOGENOM" id="CLU_059021_3_0_1"/>
<keyword evidence="2" id="KW-0285">Flavoprotein</keyword>
<reference evidence="7 8" key="1">
    <citation type="submission" date="2014-06" db="EMBL/GenBank/DDBJ databases">
        <title>Evolutionary Origins and Diversification of the Mycorrhizal Mutualists.</title>
        <authorList>
            <consortium name="DOE Joint Genome Institute"/>
            <consortium name="Mycorrhizal Genomics Consortium"/>
            <person name="Kohler A."/>
            <person name="Kuo A."/>
            <person name="Nagy L.G."/>
            <person name="Floudas D."/>
            <person name="Copeland A."/>
            <person name="Barry K.W."/>
            <person name="Cichocki N."/>
            <person name="Veneault-Fourrey C."/>
            <person name="LaButti K."/>
            <person name="Lindquist E.A."/>
            <person name="Lipzen A."/>
            <person name="Lundell T."/>
            <person name="Morin E."/>
            <person name="Murat C."/>
            <person name="Riley R."/>
            <person name="Ohm R."/>
            <person name="Sun H."/>
            <person name="Tunlid A."/>
            <person name="Henrissat B."/>
            <person name="Grigoriev I.V."/>
            <person name="Hibbett D.S."/>
            <person name="Martin F."/>
        </authorList>
    </citation>
    <scope>NUCLEOTIDE SEQUENCE [LARGE SCALE GENOMIC DNA]</scope>
    <source>
        <strain evidence="7 8">SS14</strain>
    </source>
</reference>
<dbReference type="GO" id="GO:0010181">
    <property type="term" value="F:FMN binding"/>
    <property type="evidence" value="ECO:0007669"/>
    <property type="project" value="InterPro"/>
</dbReference>